<dbReference type="EMBL" id="FOGJ01000002">
    <property type="protein sequence ID" value="SER14697.1"/>
    <property type="molecule type" value="Genomic_DNA"/>
</dbReference>
<proteinExistence type="predicted"/>
<organism evidence="1 2">
    <name type="scientific">Butyrivibrio fibrisolvens</name>
    <dbReference type="NCBI Taxonomy" id="831"/>
    <lineage>
        <taxon>Bacteria</taxon>
        <taxon>Bacillati</taxon>
        <taxon>Bacillota</taxon>
        <taxon>Clostridia</taxon>
        <taxon>Lachnospirales</taxon>
        <taxon>Lachnospiraceae</taxon>
        <taxon>Butyrivibrio</taxon>
    </lineage>
</organism>
<dbReference type="Pfam" id="PF13170">
    <property type="entry name" value="DUF4003"/>
    <property type="match status" value="1"/>
</dbReference>
<evidence type="ECO:0000313" key="2">
    <source>
        <dbReference type="Proteomes" id="UP000182584"/>
    </source>
</evidence>
<dbReference type="Proteomes" id="UP000182584">
    <property type="component" value="Unassembled WGS sequence"/>
</dbReference>
<gene>
    <name evidence="1" type="ORF">SAMN04487884_102184</name>
</gene>
<dbReference type="AlphaFoldDB" id="A0A1H9LU16"/>
<dbReference type="InterPro" id="IPR025062">
    <property type="entry name" value="DUF4003"/>
</dbReference>
<sequence length="330" mass="36048">MNDKVQRRSELLVENRNLLHKDFFLENGLITVIAGAAFAQNDRTADPDRVKDCRKLLRDRQGVFSQVRGNNELIISAKMALSPNLELYIENLINIYEKFEKGKFFSSSFRVLAASSICDAGKAGQADAIVEKTNEILKGMNSKHPFLTSDDDTGFAVLLAMTDKSTESILEELEQSYQILKRSFSFHDNAVYSLAQVLTTYDGEVDAKCKKAVEIFEAFKENGYKYGKEYELPSLGILVGLSDNIGDIVGEVIEVYESFKGQKGFGMLDMSNHTKLMLGAMIVASVYGEDKASASALVANGALSMVIAQQAAMIAIIAASSASAASSSSH</sequence>
<evidence type="ECO:0008006" key="3">
    <source>
        <dbReference type="Google" id="ProtNLM"/>
    </source>
</evidence>
<reference evidence="1 2" key="1">
    <citation type="submission" date="2016-10" db="EMBL/GenBank/DDBJ databases">
        <authorList>
            <person name="de Groot N.N."/>
        </authorList>
    </citation>
    <scope>NUCLEOTIDE SEQUENCE [LARGE SCALE GENOMIC DNA]</scope>
    <source>
        <strain evidence="1 2">AR40</strain>
    </source>
</reference>
<protein>
    <recommendedName>
        <fullName evidence="3">DUF4003 domain-containing protein</fullName>
    </recommendedName>
</protein>
<accession>A0A1H9LU16</accession>
<name>A0A1H9LU16_BUTFI</name>
<dbReference type="RefSeq" id="WP_074754083.1">
    <property type="nucleotide sequence ID" value="NZ_FOGJ01000002.1"/>
</dbReference>
<dbReference type="OrthoDB" id="1778393at2"/>
<evidence type="ECO:0000313" key="1">
    <source>
        <dbReference type="EMBL" id="SER14697.1"/>
    </source>
</evidence>